<dbReference type="GO" id="GO:0051287">
    <property type="term" value="F:NAD binding"/>
    <property type="evidence" value="ECO:0007669"/>
    <property type="project" value="InterPro"/>
</dbReference>
<dbReference type="SUPFAM" id="SSF52413">
    <property type="entry name" value="UDP-glucose/GDP-mannose dehydrogenase C-terminal domain"/>
    <property type="match status" value="1"/>
</dbReference>
<keyword evidence="4 7" id="KW-0560">Oxidoreductase</keyword>
<accession>A0A1G8EUI2</accession>
<dbReference type="STRING" id="1121419.SAMN05443529_1185"/>
<sequence length="463" mass="51190">MRNIIFKTLSQKSQTPLTTSRPLNIAVAGTGYVGLVSGVCMAHRGHNVTCVDIDERKITIMQDGISPIYEQDLEELMYLNRDRLTYTTDYISAYKNADAIFIGVGTPEQPDGSADLTYIATVARQIAETIEKNCLVVVKSTVPVGTNDKVEQFIQDFLVNDVKVEVASNPEFLAQGTAVRDTLEAARIIIGTNSIEAEDTLMAIYEPFGLPIVSVSRRSAEMIKYAANDFLALKISYMNDLANLCELVGADIEDVARGMGYDSRIGSKFLNAGIGYGGSCFPKDTKALEYLATLHGYELRTVKAAINVNKDQKILLYKKACQRLITFNGLKVAVLGLTFKPGTDDLREAPSLDNIPLLLAQGADIYAYDPVGIENFRKKYPEAGLDPERKNGKGSIRYVMSAEEALDGANVCFIFTEWGEIKAVMPETYKRLMRTPLVYDGRNIYAVNEMRDNGVEYYSVGRK</sequence>
<dbReference type="PANTHER" id="PTHR43750:SF3">
    <property type="entry name" value="UDP-GLUCOSE 6-DEHYDROGENASE TUAD"/>
    <property type="match status" value="1"/>
</dbReference>
<gene>
    <name evidence="12" type="ORF">SAMN05443529_1185</name>
</gene>
<evidence type="ECO:0000256" key="4">
    <source>
        <dbReference type="ARBA" id="ARBA00023002"/>
    </source>
</evidence>
<dbReference type="GO" id="GO:0003979">
    <property type="term" value="F:UDP-glucose 6-dehydrogenase activity"/>
    <property type="evidence" value="ECO:0007669"/>
    <property type="project" value="UniProtKB-EC"/>
</dbReference>
<evidence type="ECO:0000256" key="1">
    <source>
        <dbReference type="ARBA" id="ARBA00004701"/>
    </source>
</evidence>
<feature type="binding site" evidence="9">
    <location>
        <position position="224"/>
    </location>
    <ligand>
        <name>substrate</name>
    </ligand>
</feature>
<dbReference type="RefSeq" id="WP_092334485.1">
    <property type="nucleotide sequence ID" value="NZ_FNCP01000018.1"/>
</dbReference>
<dbReference type="PANTHER" id="PTHR43750">
    <property type="entry name" value="UDP-GLUCOSE 6-DEHYDROGENASE TUAD"/>
    <property type="match status" value="1"/>
</dbReference>
<dbReference type="SUPFAM" id="SSF51735">
    <property type="entry name" value="NAD(P)-binding Rossmann-fold domains"/>
    <property type="match status" value="1"/>
</dbReference>
<evidence type="ECO:0000313" key="12">
    <source>
        <dbReference type="EMBL" id="SDH73561.1"/>
    </source>
</evidence>
<evidence type="ECO:0000256" key="2">
    <source>
        <dbReference type="ARBA" id="ARBA00006601"/>
    </source>
</evidence>
<feature type="binding site" evidence="10">
    <location>
        <position position="106"/>
    </location>
    <ligand>
        <name>NAD(+)</name>
        <dbReference type="ChEBI" id="CHEBI:57540"/>
    </ligand>
</feature>
<feature type="binding site" evidence="10">
    <location>
        <position position="283"/>
    </location>
    <ligand>
        <name>NAD(+)</name>
        <dbReference type="ChEBI" id="CHEBI:57540"/>
    </ligand>
</feature>
<dbReference type="EMBL" id="FNCP01000018">
    <property type="protein sequence ID" value="SDH73561.1"/>
    <property type="molecule type" value="Genomic_DNA"/>
</dbReference>
<dbReference type="SUPFAM" id="SSF48179">
    <property type="entry name" value="6-phosphogluconate dehydrogenase C-terminal domain-like"/>
    <property type="match status" value="1"/>
</dbReference>
<evidence type="ECO:0000256" key="5">
    <source>
        <dbReference type="ARBA" id="ARBA00023027"/>
    </source>
</evidence>
<dbReference type="NCBIfam" id="TIGR03026">
    <property type="entry name" value="NDP-sugDHase"/>
    <property type="match status" value="1"/>
</dbReference>
<dbReference type="PIRSF" id="PIRSF500134">
    <property type="entry name" value="UDPglc_DH_bac"/>
    <property type="match status" value="1"/>
</dbReference>
<feature type="binding site" evidence="9">
    <location>
        <position position="277"/>
    </location>
    <ligand>
        <name>substrate</name>
    </ligand>
</feature>
<organism evidence="12 13">
    <name type="scientific">Desulfosporosinus hippei DSM 8344</name>
    <dbReference type="NCBI Taxonomy" id="1121419"/>
    <lineage>
        <taxon>Bacteria</taxon>
        <taxon>Bacillati</taxon>
        <taxon>Bacillota</taxon>
        <taxon>Clostridia</taxon>
        <taxon>Eubacteriales</taxon>
        <taxon>Desulfitobacteriaceae</taxon>
        <taxon>Desulfosporosinus</taxon>
    </lineage>
</organism>
<dbReference type="GO" id="GO:0000271">
    <property type="term" value="P:polysaccharide biosynthetic process"/>
    <property type="evidence" value="ECO:0007669"/>
    <property type="project" value="InterPro"/>
</dbReference>
<dbReference type="InterPro" id="IPR014026">
    <property type="entry name" value="UDP-Glc/GDP-Man_DH_dimer"/>
</dbReference>
<dbReference type="InterPro" id="IPR014027">
    <property type="entry name" value="UDP-Glc/GDP-Man_DH_C"/>
</dbReference>
<dbReference type="InterPro" id="IPR028357">
    <property type="entry name" value="UDPglc_DH_bac"/>
</dbReference>
<dbReference type="InterPro" id="IPR017476">
    <property type="entry name" value="UDP-Glc/GDP-Man"/>
</dbReference>
<dbReference type="Gene3D" id="3.40.50.720">
    <property type="entry name" value="NAD(P)-binding Rossmann-like Domain"/>
    <property type="match status" value="2"/>
</dbReference>
<dbReference type="UniPathway" id="UPA00038">
    <property type="reaction ID" value="UER00491"/>
</dbReference>
<proteinExistence type="inferred from homology"/>
<feature type="binding site" evidence="9">
    <location>
        <position position="340"/>
    </location>
    <ligand>
        <name>substrate</name>
    </ligand>
</feature>
<dbReference type="AlphaFoldDB" id="A0A1G8EUI2"/>
<feature type="domain" description="UDP-glucose/GDP-mannose dehydrogenase C-terminal" evidence="11">
    <location>
        <begin position="333"/>
        <end position="447"/>
    </location>
</feature>
<dbReference type="EC" id="1.1.1.22" evidence="3 7"/>
<dbReference type="InterPro" id="IPR008927">
    <property type="entry name" value="6-PGluconate_DH-like_C_sf"/>
</dbReference>
<keyword evidence="5 7" id="KW-0520">NAD</keyword>
<comment type="similarity">
    <text evidence="2 7">Belongs to the UDP-glucose/GDP-mannose dehydrogenase family.</text>
</comment>
<evidence type="ECO:0000256" key="3">
    <source>
        <dbReference type="ARBA" id="ARBA00012954"/>
    </source>
</evidence>
<dbReference type="InterPro" id="IPR036220">
    <property type="entry name" value="UDP-Glc/GDP-Man_DH_C_sf"/>
</dbReference>
<evidence type="ECO:0000256" key="8">
    <source>
        <dbReference type="PIRSR" id="PIRSR500134-1"/>
    </source>
</evidence>
<dbReference type="Gene3D" id="1.20.5.100">
    <property type="entry name" value="Cytochrome c1, transmembrane anchor, C-terminal"/>
    <property type="match status" value="1"/>
</dbReference>
<dbReference type="InterPro" id="IPR001732">
    <property type="entry name" value="UDP-Glc/GDP-Man_DH_N"/>
</dbReference>
<feature type="binding site" evidence="10">
    <location>
        <position position="52"/>
    </location>
    <ligand>
        <name>NAD(+)</name>
        <dbReference type="ChEBI" id="CHEBI:57540"/>
    </ligand>
</feature>
<keyword evidence="13" id="KW-1185">Reference proteome</keyword>
<comment type="pathway">
    <text evidence="1">Nucleotide-sugar biosynthesis; UDP-alpha-D-glucuronate biosynthesis; UDP-alpha-D-glucuronate from UDP-alpha-D-glucose: step 1/1.</text>
</comment>
<dbReference type="OrthoDB" id="9803238at2"/>
<reference evidence="13" key="1">
    <citation type="submission" date="2016-10" db="EMBL/GenBank/DDBJ databases">
        <authorList>
            <person name="Varghese N."/>
            <person name="Submissions S."/>
        </authorList>
    </citation>
    <scope>NUCLEOTIDE SEQUENCE [LARGE SCALE GENOMIC DNA]</scope>
    <source>
        <strain evidence="13">DSM 8344</strain>
    </source>
</reference>
<dbReference type="Proteomes" id="UP000198656">
    <property type="component" value="Unassembled WGS sequence"/>
</dbReference>
<comment type="catalytic activity">
    <reaction evidence="6 7">
        <text>UDP-alpha-D-glucose + 2 NAD(+) + H2O = UDP-alpha-D-glucuronate + 2 NADH + 3 H(+)</text>
        <dbReference type="Rhea" id="RHEA:23596"/>
        <dbReference type="ChEBI" id="CHEBI:15377"/>
        <dbReference type="ChEBI" id="CHEBI:15378"/>
        <dbReference type="ChEBI" id="CHEBI:57540"/>
        <dbReference type="ChEBI" id="CHEBI:57945"/>
        <dbReference type="ChEBI" id="CHEBI:58052"/>
        <dbReference type="ChEBI" id="CHEBI:58885"/>
        <dbReference type="EC" id="1.1.1.22"/>
    </reaction>
</comment>
<feature type="binding site" evidence="10">
    <location>
        <position position="347"/>
    </location>
    <ligand>
        <name>NAD(+)</name>
        <dbReference type="ChEBI" id="CHEBI:57540"/>
    </ligand>
</feature>
<dbReference type="SMART" id="SM00984">
    <property type="entry name" value="UDPG_MGDP_dh_C"/>
    <property type="match status" value="1"/>
</dbReference>
<dbReference type="GO" id="GO:0006065">
    <property type="term" value="P:UDP-glucuronate biosynthetic process"/>
    <property type="evidence" value="ECO:0007669"/>
    <property type="project" value="UniProtKB-UniPathway"/>
</dbReference>
<evidence type="ECO:0000256" key="7">
    <source>
        <dbReference type="PIRNR" id="PIRNR000124"/>
    </source>
</evidence>
<feature type="binding site" evidence="9">
    <location>
        <begin position="269"/>
        <end position="273"/>
    </location>
    <ligand>
        <name>substrate</name>
    </ligand>
</feature>
<evidence type="ECO:0000256" key="6">
    <source>
        <dbReference type="ARBA" id="ARBA00047473"/>
    </source>
</evidence>
<feature type="binding site" evidence="10">
    <location>
        <position position="141"/>
    </location>
    <ligand>
        <name>NAD(+)</name>
        <dbReference type="ChEBI" id="CHEBI:57540"/>
    </ligand>
</feature>
<evidence type="ECO:0000256" key="10">
    <source>
        <dbReference type="PIRSR" id="PIRSR500134-3"/>
    </source>
</evidence>
<dbReference type="Pfam" id="PF03721">
    <property type="entry name" value="UDPG_MGDP_dh_N"/>
    <property type="match status" value="1"/>
</dbReference>
<evidence type="ECO:0000313" key="13">
    <source>
        <dbReference type="Proteomes" id="UP000198656"/>
    </source>
</evidence>
<evidence type="ECO:0000259" key="11">
    <source>
        <dbReference type="SMART" id="SM00984"/>
    </source>
</evidence>
<name>A0A1G8EUI2_9FIRM</name>
<feature type="binding site" evidence="10">
    <location>
        <position position="57"/>
    </location>
    <ligand>
        <name>NAD(+)</name>
        <dbReference type="ChEBI" id="CHEBI:57540"/>
    </ligand>
</feature>
<dbReference type="InterPro" id="IPR036291">
    <property type="entry name" value="NAD(P)-bd_dom_sf"/>
</dbReference>
<protein>
    <recommendedName>
        <fullName evidence="3 7">UDP-glucose 6-dehydrogenase</fullName>
        <ecNumber evidence="3 7">1.1.1.22</ecNumber>
    </recommendedName>
</protein>
<evidence type="ECO:0000256" key="9">
    <source>
        <dbReference type="PIRSR" id="PIRSR500134-2"/>
    </source>
</evidence>
<dbReference type="Pfam" id="PF03720">
    <property type="entry name" value="UDPG_MGDP_dh_C"/>
    <property type="match status" value="1"/>
</dbReference>
<dbReference type="PIRSF" id="PIRSF000124">
    <property type="entry name" value="UDPglc_GDPman_dh"/>
    <property type="match status" value="1"/>
</dbReference>
<feature type="active site" description="Nucleophile" evidence="8">
    <location>
        <position position="280"/>
    </location>
</feature>
<dbReference type="Pfam" id="PF00984">
    <property type="entry name" value="UDPG_MGDP_dh"/>
    <property type="match status" value="1"/>
</dbReference>